<dbReference type="OrthoDB" id="3268246at2759"/>
<name>A0A166BC09_9AGAM</name>
<keyword evidence="2" id="KW-0732">Signal</keyword>
<evidence type="ECO:0000256" key="2">
    <source>
        <dbReference type="SAM" id="SignalP"/>
    </source>
</evidence>
<reference evidence="3 4" key="1">
    <citation type="journal article" date="2016" name="Mol. Biol. Evol.">
        <title>Comparative Genomics of Early-Diverging Mushroom-Forming Fungi Provides Insights into the Origins of Lignocellulose Decay Capabilities.</title>
        <authorList>
            <person name="Nagy L.G."/>
            <person name="Riley R."/>
            <person name="Tritt A."/>
            <person name="Adam C."/>
            <person name="Daum C."/>
            <person name="Floudas D."/>
            <person name="Sun H."/>
            <person name="Yadav J.S."/>
            <person name="Pangilinan J."/>
            <person name="Larsson K.H."/>
            <person name="Matsuura K."/>
            <person name="Barry K."/>
            <person name="Labutti K."/>
            <person name="Kuo R."/>
            <person name="Ohm R.A."/>
            <person name="Bhattacharya S.S."/>
            <person name="Shirouzu T."/>
            <person name="Yoshinaga Y."/>
            <person name="Martin F.M."/>
            <person name="Grigoriev I.V."/>
            <person name="Hibbett D.S."/>
        </authorList>
    </citation>
    <scope>NUCLEOTIDE SEQUENCE [LARGE SCALE GENOMIC DNA]</scope>
    <source>
        <strain evidence="3 4">CBS 109695</strain>
    </source>
</reference>
<protein>
    <submittedName>
        <fullName evidence="3">Uncharacterized protein</fullName>
    </submittedName>
</protein>
<accession>A0A166BC09</accession>
<organism evidence="3 4">
    <name type="scientific">Athelia psychrophila</name>
    <dbReference type="NCBI Taxonomy" id="1759441"/>
    <lineage>
        <taxon>Eukaryota</taxon>
        <taxon>Fungi</taxon>
        <taxon>Dikarya</taxon>
        <taxon>Basidiomycota</taxon>
        <taxon>Agaricomycotina</taxon>
        <taxon>Agaricomycetes</taxon>
        <taxon>Agaricomycetidae</taxon>
        <taxon>Atheliales</taxon>
        <taxon>Atheliaceae</taxon>
        <taxon>Athelia</taxon>
    </lineage>
</organism>
<dbReference type="STRING" id="436010.A0A166BC09"/>
<sequence>MKLSSVAVFVSAVWALVGAGRLPGAENEGMTSSPPNSRASSPRPSGRGATRTSTAREPIEGLVQGVTVPNIGLRGVEKGQFEDTPLEFIRLDFALAGARASADVTRSLPPCFGRSSGDGNWIGEGLAAYQATKRNGGDG</sequence>
<feature type="signal peptide" evidence="2">
    <location>
        <begin position="1"/>
        <end position="19"/>
    </location>
</feature>
<keyword evidence="4" id="KW-1185">Reference proteome</keyword>
<evidence type="ECO:0000313" key="4">
    <source>
        <dbReference type="Proteomes" id="UP000076532"/>
    </source>
</evidence>
<evidence type="ECO:0000256" key="1">
    <source>
        <dbReference type="SAM" id="MobiDB-lite"/>
    </source>
</evidence>
<gene>
    <name evidence="3" type="ORF">FIBSPDRAFT_936867</name>
</gene>
<feature type="chain" id="PRO_5007871152" evidence="2">
    <location>
        <begin position="20"/>
        <end position="139"/>
    </location>
</feature>
<dbReference type="EMBL" id="KV417646">
    <property type="protein sequence ID" value="KZP12486.1"/>
    <property type="molecule type" value="Genomic_DNA"/>
</dbReference>
<feature type="compositionally biased region" description="Low complexity" evidence="1">
    <location>
        <begin position="32"/>
        <end position="49"/>
    </location>
</feature>
<dbReference type="Proteomes" id="UP000076532">
    <property type="component" value="Unassembled WGS sequence"/>
</dbReference>
<evidence type="ECO:0000313" key="3">
    <source>
        <dbReference type="EMBL" id="KZP12486.1"/>
    </source>
</evidence>
<feature type="region of interest" description="Disordered" evidence="1">
    <location>
        <begin position="25"/>
        <end position="61"/>
    </location>
</feature>
<proteinExistence type="predicted"/>
<dbReference type="AlphaFoldDB" id="A0A166BC09"/>